<dbReference type="EMBL" id="CP109441">
    <property type="protein sequence ID" value="WUV43858.1"/>
    <property type="molecule type" value="Genomic_DNA"/>
</dbReference>
<sequence>MHRAVRMARLARRKLVMITKIREPEQWRYYTEQVRPLIGADDPEPREEPLAPRVELVRFGDAPDRIATIDRRVRHQTAQRRFDRPRMARDHDRPYRRILTGERTTRAMLPTPVA</sequence>
<dbReference type="RefSeq" id="WP_327097209.1">
    <property type="nucleotide sequence ID" value="NZ_CP109149.1"/>
</dbReference>
<dbReference type="Proteomes" id="UP001432062">
    <property type="component" value="Chromosome"/>
</dbReference>
<feature type="compositionally biased region" description="Basic and acidic residues" evidence="1">
    <location>
        <begin position="80"/>
        <end position="93"/>
    </location>
</feature>
<proteinExistence type="predicted"/>
<feature type="region of interest" description="Disordered" evidence="1">
    <location>
        <begin position="74"/>
        <end position="93"/>
    </location>
</feature>
<name>A0ABZ1YLA2_9NOCA</name>
<reference evidence="2" key="1">
    <citation type="submission" date="2022-10" db="EMBL/GenBank/DDBJ databases">
        <title>The complete genomes of actinobacterial strains from the NBC collection.</title>
        <authorList>
            <person name="Joergensen T.S."/>
            <person name="Alvarez Arevalo M."/>
            <person name="Sterndorff E.B."/>
            <person name="Faurdal D."/>
            <person name="Vuksanovic O."/>
            <person name="Mourched A.-S."/>
            <person name="Charusanti P."/>
            <person name="Shaw S."/>
            <person name="Blin K."/>
            <person name="Weber T."/>
        </authorList>
    </citation>
    <scope>NUCLEOTIDE SEQUENCE</scope>
    <source>
        <strain evidence="2">NBC_01482</strain>
    </source>
</reference>
<organism evidence="2 3">
    <name type="scientific">Nocardia vinacea</name>
    <dbReference type="NCBI Taxonomy" id="96468"/>
    <lineage>
        <taxon>Bacteria</taxon>
        <taxon>Bacillati</taxon>
        <taxon>Actinomycetota</taxon>
        <taxon>Actinomycetes</taxon>
        <taxon>Mycobacteriales</taxon>
        <taxon>Nocardiaceae</taxon>
        <taxon>Nocardia</taxon>
    </lineage>
</organism>
<accession>A0ABZ1YLA2</accession>
<evidence type="ECO:0000313" key="2">
    <source>
        <dbReference type="EMBL" id="WUV43858.1"/>
    </source>
</evidence>
<keyword evidence="3" id="KW-1185">Reference proteome</keyword>
<evidence type="ECO:0000256" key="1">
    <source>
        <dbReference type="SAM" id="MobiDB-lite"/>
    </source>
</evidence>
<evidence type="ECO:0000313" key="3">
    <source>
        <dbReference type="Proteomes" id="UP001432062"/>
    </source>
</evidence>
<protein>
    <submittedName>
        <fullName evidence="2">Uncharacterized protein</fullName>
    </submittedName>
</protein>
<gene>
    <name evidence="2" type="ORF">OG563_32270</name>
</gene>